<dbReference type="InterPro" id="IPR013078">
    <property type="entry name" value="His_Pase_superF_clade-1"/>
</dbReference>
<accession>A0A2W5SFY8</accession>
<organism evidence="1 2">
    <name type="scientific">Cereibacter sphaeroides</name>
    <name type="common">Rhodobacter sphaeroides</name>
    <dbReference type="NCBI Taxonomy" id="1063"/>
    <lineage>
        <taxon>Bacteria</taxon>
        <taxon>Pseudomonadati</taxon>
        <taxon>Pseudomonadota</taxon>
        <taxon>Alphaproteobacteria</taxon>
        <taxon>Rhodobacterales</taxon>
        <taxon>Paracoccaceae</taxon>
        <taxon>Cereibacter</taxon>
    </lineage>
</organism>
<evidence type="ECO:0000313" key="2">
    <source>
        <dbReference type="Proteomes" id="UP000248975"/>
    </source>
</evidence>
<dbReference type="Proteomes" id="UP000248975">
    <property type="component" value="Unassembled WGS sequence"/>
</dbReference>
<name>A0A2W5SFY8_CERSP</name>
<comment type="caution">
    <text evidence="1">The sequence shown here is derived from an EMBL/GenBank/DDBJ whole genome shotgun (WGS) entry which is preliminary data.</text>
</comment>
<sequence length="197" mass="20808">MAKLIFITHPEVVIDPAVPVPRWQLSDAGVARMRVFTASSVVENVTAVWASTETKAIEGAGILAARLGVGVSVDEALGENDRSATGYLPGPEFEAMADAFFGSPEESVRGWERAIDAQSRVSEAVRRIVVGHGEGDLAIVAHGAVGALLMCLLRGQPISRAADQPFAGHYWVAELPDMAMVGGWHPIAPRARSDVAG</sequence>
<protein>
    <submittedName>
        <fullName evidence="1">Histidine phosphatase family protein</fullName>
    </submittedName>
</protein>
<evidence type="ECO:0000313" key="1">
    <source>
        <dbReference type="EMBL" id="PZR00757.1"/>
    </source>
</evidence>
<dbReference type="Pfam" id="PF00300">
    <property type="entry name" value="His_Phos_1"/>
    <property type="match status" value="1"/>
</dbReference>
<gene>
    <name evidence="1" type="ORF">DI533_09575</name>
</gene>
<dbReference type="AlphaFoldDB" id="A0A2W5SFY8"/>
<dbReference type="SUPFAM" id="SSF53254">
    <property type="entry name" value="Phosphoglycerate mutase-like"/>
    <property type="match status" value="1"/>
</dbReference>
<dbReference type="Gene3D" id="3.40.50.1240">
    <property type="entry name" value="Phosphoglycerate mutase-like"/>
    <property type="match status" value="1"/>
</dbReference>
<dbReference type="EMBL" id="QFQS01000001">
    <property type="protein sequence ID" value="PZR00757.1"/>
    <property type="molecule type" value="Genomic_DNA"/>
</dbReference>
<proteinExistence type="predicted"/>
<reference evidence="1 2" key="1">
    <citation type="submission" date="2017-08" db="EMBL/GenBank/DDBJ databases">
        <title>Infants hospitalized years apart are colonized by the same room-sourced microbial strains.</title>
        <authorList>
            <person name="Brooks B."/>
            <person name="Olm M.R."/>
            <person name="Firek B.A."/>
            <person name="Baker R."/>
            <person name="Thomas B.C."/>
            <person name="Morowitz M.J."/>
            <person name="Banfield J.F."/>
        </authorList>
    </citation>
    <scope>NUCLEOTIDE SEQUENCE [LARGE SCALE GENOMIC DNA]</scope>
    <source>
        <strain evidence="1">S2_003_000_R2_11</strain>
    </source>
</reference>
<dbReference type="InterPro" id="IPR029033">
    <property type="entry name" value="His_PPase_superfam"/>
</dbReference>